<feature type="signal peptide" evidence="2">
    <location>
        <begin position="1"/>
        <end position="27"/>
    </location>
</feature>
<reference evidence="3 4" key="1">
    <citation type="journal article" date="2008" name="Proc. Natl. Acad. Sci. U.S.A.">
        <title>The genome of Cyanothece 51142, a unicellular diazotrophic cyanobacterium important in the marine nitrogen cycle.</title>
        <authorList>
            <person name="Welsh E.A."/>
            <person name="Liberton M."/>
            <person name="Stoeckel J."/>
            <person name="Loh T."/>
            <person name="Elvitigala T."/>
            <person name="Wang C."/>
            <person name="Wollam A."/>
            <person name="Fulton R.S."/>
            <person name="Clifton S.W."/>
            <person name="Jacobs J.M."/>
            <person name="Aurora R."/>
            <person name="Ghosh B.K."/>
            <person name="Sherman L.A."/>
            <person name="Smith R.D."/>
            <person name="Wilson R.K."/>
            <person name="Pakrasi H.B."/>
        </authorList>
    </citation>
    <scope>NUCLEOTIDE SEQUENCE [LARGE SCALE GENOMIC DNA]</scope>
    <source>
        <strain evidence="4">ATCC 51142 / BH68</strain>
    </source>
</reference>
<dbReference type="InterPro" id="IPR029046">
    <property type="entry name" value="LolA/LolB/LppX"/>
</dbReference>
<protein>
    <recommendedName>
        <fullName evidence="5">Periplasmic protein</fullName>
    </recommendedName>
</protein>
<evidence type="ECO:0000256" key="2">
    <source>
        <dbReference type="SAM" id="SignalP"/>
    </source>
</evidence>
<keyword evidence="4" id="KW-1185">Reference proteome</keyword>
<dbReference type="HOGENOM" id="CLU_078459_0_0_3"/>
<evidence type="ECO:0000313" key="4">
    <source>
        <dbReference type="Proteomes" id="UP000001203"/>
    </source>
</evidence>
<dbReference type="Gene3D" id="2.50.20.10">
    <property type="entry name" value="Lipoprotein localisation LolA/LolB/LppX"/>
    <property type="match status" value="1"/>
</dbReference>
<dbReference type="InterPro" id="IPR019207">
    <property type="entry name" value="DUF2092"/>
</dbReference>
<gene>
    <name evidence="3" type="ordered locus">cce_1251</name>
</gene>
<dbReference type="RefSeq" id="WP_009544077.1">
    <property type="nucleotide sequence ID" value="NC_010546.1"/>
</dbReference>
<dbReference type="AlphaFoldDB" id="B1WVL4"/>
<name>B1WVL4_CROS5</name>
<evidence type="ECO:0008006" key="5">
    <source>
        <dbReference type="Google" id="ProtNLM"/>
    </source>
</evidence>
<dbReference type="SUPFAM" id="SSF89392">
    <property type="entry name" value="Prokaryotic lipoproteins and lipoprotein localization factors"/>
    <property type="match status" value="1"/>
</dbReference>
<dbReference type="EMBL" id="CP000806">
    <property type="protein sequence ID" value="ACB50601.1"/>
    <property type="molecule type" value="Genomic_DNA"/>
</dbReference>
<keyword evidence="2" id="KW-0732">Signal</keyword>
<evidence type="ECO:0000313" key="3">
    <source>
        <dbReference type="EMBL" id="ACB50601.1"/>
    </source>
</evidence>
<sequence length="267" mass="28931">MSSLWKKSLLFSLVSVSLLAIPQRITAQTKSEIEPQAIALIKSMSDRLTATDSMTFTAVSTYESPSRLGPPLVYTTISEVTLQRPNQLKVITPGDGPANEFYYDGQTITAYSPAENLVAVADAPATLDAALKLAYDSAAIYFPFTDVIVSNPYQDIREGLQIAFVVGQSSVVGGTTTDIVAVANDTIFAQIWIGAEDKLPRMIRAVYRDDPSRLRHQVEFSDWQLDIPVSAGDFTSSEAKKATTIPFAPPEPPNSTSTDTTSPTQSE</sequence>
<feature type="chain" id="PRO_5002769958" description="Periplasmic protein" evidence="2">
    <location>
        <begin position="28"/>
        <end position="267"/>
    </location>
</feature>
<feature type="compositionally biased region" description="Low complexity" evidence="1">
    <location>
        <begin position="254"/>
        <end position="267"/>
    </location>
</feature>
<dbReference type="eggNOG" id="COG3900">
    <property type="taxonomic scope" value="Bacteria"/>
</dbReference>
<dbReference type="OrthoDB" id="116979at2"/>
<dbReference type="STRING" id="43989.cce_1251"/>
<proteinExistence type="predicted"/>
<dbReference type="KEGG" id="cyt:cce_1251"/>
<dbReference type="Proteomes" id="UP000001203">
    <property type="component" value="Chromosome circular"/>
</dbReference>
<accession>B1WVL4</accession>
<evidence type="ECO:0000256" key="1">
    <source>
        <dbReference type="SAM" id="MobiDB-lite"/>
    </source>
</evidence>
<feature type="region of interest" description="Disordered" evidence="1">
    <location>
        <begin position="237"/>
        <end position="267"/>
    </location>
</feature>
<dbReference type="Pfam" id="PF09865">
    <property type="entry name" value="DUF2092"/>
    <property type="match status" value="1"/>
</dbReference>
<organism evidence="3 4">
    <name type="scientific">Crocosphaera subtropica (strain ATCC 51142 / BH68)</name>
    <name type="common">Cyanothece sp. (strain ATCC 51142)</name>
    <dbReference type="NCBI Taxonomy" id="43989"/>
    <lineage>
        <taxon>Bacteria</taxon>
        <taxon>Bacillati</taxon>
        <taxon>Cyanobacteriota</taxon>
        <taxon>Cyanophyceae</taxon>
        <taxon>Oscillatoriophycideae</taxon>
        <taxon>Chroococcales</taxon>
        <taxon>Aphanothecaceae</taxon>
        <taxon>Crocosphaera</taxon>
        <taxon>Crocosphaera subtropica</taxon>
    </lineage>
</organism>